<protein>
    <submittedName>
        <fullName evidence="1">Uncharacterized protein</fullName>
    </submittedName>
</protein>
<evidence type="ECO:0000313" key="1">
    <source>
        <dbReference type="EMBL" id="KAG1771610.1"/>
    </source>
</evidence>
<gene>
    <name evidence="1" type="ORF">EV702DRAFT_1270879</name>
</gene>
<proteinExistence type="predicted"/>
<comment type="caution">
    <text evidence="1">The sequence shown here is derived from an EMBL/GenBank/DDBJ whole genome shotgun (WGS) entry which is preliminary data.</text>
</comment>
<sequence length="116" mass="13286">MMLPKLHGTMTRTTSNLCLSLSLLSLLQYYTVSSLVLGAALVHLDLQQKSWILTMLPRPVRLMASEKQQMIQPPNDELCARPLQSPVHLVTRMMQGMIQMVLLTLKLKAMWRPRMQ</sequence>
<evidence type="ECO:0000313" key="2">
    <source>
        <dbReference type="Proteomes" id="UP000714275"/>
    </source>
</evidence>
<name>A0A9P6ZM78_9AGAM</name>
<keyword evidence="2" id="KW-1185">Reference proteome</keyword>
<accession>A0A9P6ZM78</accession>
<dbReference type="EMBL" id="JABBWD010000058">
    <property type="protein sequence ID" value="KAG1771610.1"/>
    <property type="molecule type" value="Genomic_DNA"/>
</dbReference>
<dbReference type="Proteomes" id="UP000714275">
    <property type="component" value="Unassembled WGS sequence"/>
</dbReference>
<dbReference type="AlphaFoldDB" id="A0A9P6ZM78"/>
<organism evidence="1 2">
    <name type="scientific">Suillus placidus</name>
    <dbReference type="NCBI Taxonomy" id="48579"/>
    <lineage>
        <taxon>Eukaryota</taxon>
        <taxon>Fungi</taxon>
        <taxon>Dikarya</taxon>
        <taxon>Basidiomycota</taxon>
        <taxon>Agaricomycotina</taxon>
        <taxon>Agaricomycetes</taxon>
        <taxon>Agaricomycetidae</taxon>
        <taxon>Boletales</taxon>
        <taxon>Suillineae</taxon>
        <taxon>Suillaceae</taxon>
        <taxon>Suillus</taxon>
    </lineage>
</organism>
<reference evidence="1" key="1">
    <citation type="journal article" date="2020" name="New Phytol.">
        <title>Comparative genomics reveals dynamic genome evolution in host specialist ectomycorrhizal fungi.</title>
        <authorList>
            <person name="Lofgren L.A."/>
            <person name="Nguyen N.H."/>
            <person name="Vilgalys R."/>
            <person name="Ruytinx J."/>
            <person name="Liao H.L."/>
            <person name="Branco S."/>
            <person name="Kuo A."/>
            <person name="LaButti K."/>
            <person name="Lipzen A."/>
            <person name="Andreopoulos W."/>
            <person name="Pangilinan J."/>
            <person name="Riley R."/>
            <person name="Hundley H."/>
            <person name="Na H."/>
            <person name="Barry K."/>
            <person name="Grigoriev I.V."/>
            <person name="Stajich J.E."/>
            <person name="Kennedy P.G."/>
        </authorList>
    </citation>
    <scope>NUCLEOTIDE SEQUENCE</scope>
    <source>
        <strain evidence="1">DOB743</strain>
    </source>
</reference>